<proteinExistence type="predicted"/>
<evidence type="ECO:0000259" key="6">
    <source>
        <dbReference type="SMART" id="SM00481"/>
    </source>
</evidence>
<dbReference type="SMART" id="SM00481">
    <property type="entry name" value="POLIIIAc"/>
    <property type="match status" value="1"/>
</dbReference>
<dbReference type="Gene3D" id="1.10.150.20">
    <property type="entry name" value="5' to 3' exonuclease, C-terminal subdomain"/>
    <property type="match status" value="1"/>
</dbReference>
<dbReference type="GO" id="GO:0005829">
    <property type="term" value="C:cytosol"/>
    <property type="evidence" value="ECO:0007669"/>
    <property type="project" value="TreeGrafter"/>
</dbReference>
<dbReference type="GO" id="GO:0042578">
    <property type="term" value="F:phosphoric ester hydrolase activity"/>
    <property type="evidence" value="ECO:0007669"/>
    <property type="project" value="TreeGrafter"/>
</dbReference>
<feature type="domain" description="DNA-directed DNA polymerase X" evidence="7">
    <location>
        <begin position="1"/>
        <end position="300"/>
    </location>
</feature>
<evidence type="ECO:0000256" key="5">
    <source>
        <dbReference type="ARBA" id="ARBA00049244"/>
    </source>
</evidence>
<keyword evidence="3" id="KW-0808">Transferase</keyword>
<dbReference type="Gene3D" id="3.20.20.140">
    <property type="entry name" value="Metal-dependent hydrolases"/>
    <property type="match status" value="1"/>
</dbReference>
<protein>
    <recommendedName>
        <fullName evidence="1">DNA-directed DNA polymerase</fullName>
        <ecNumber evidence="1">2.7.7.7</ecNumber>
    </recommendedName>
</protein>
<dbReference type="InterPro" id="IPR050243">
    <property type="entry name" value="PHP_phosphatase"/>
</dbReference>
<dbReference type="Gene3D" id="1.10.150.110">
    <property type="entry name" value="DNA polymerase beta, N-terminal domain-like"/>
    <property type="match status" value="1"/>
</dbReference>
<dbReference type="Pfam" id="PF14520">
    <property type="entry name" value="HHH_5"/>
    <property type="match status" value="1"/>
</dbReference>
<evidence type="ECO:0000256" key="3">
    <source>
        <dbReference type="ARBA" id="ARBA00022932"/>
    </source>
</evidence>
<dbReference type="RefSeq" id="WP_156203583.1">
    <property type="nucleotide sequence ID" value="NZ_CP046457.1"/>
</dbReference>
<dbReference type="GO" id="GO:0003677">
    <property type="term" value="F:DNA binding"/>
    <property type="evidence" value="ECO:0007669"/>
    <property type="project" value="InterPro"/>
</dbReference>
<dbReference type="SUPFAM" id="SSF89550">
    <property type="entry name" value="PHP domain-like"/>
    <property type="match status" value="1"/>
</dbReference>
<dbReference type="SUPFAM" id="SSF81301">
    <property type="entry name" value="Nucleotidyltransferase"/>
    <property type="match status" value="1"/>
</dbReference>
<evidence type="ECO:0000256" key="2">
    <source>
        <dbReference type="ARBA" id="ARBA00022763"/>
    </source>
</evidence>
<dbReference type="Pfam" id="PF14716">
    <property type="entry name" value="HHH_8"/>
    <property type="match status" value="1"/>
</dbReference>
<dbReference type="EMBL" id="CP046457">
    <property type="protein sequence ID" value="QGT99712.1"/>
    <property type="molecule type" value="Genomic_DNA"/>
</dbReference>
<dbReference type="InterPro" id="IPR010996">
    <property type="entry name" value="HHH_MUS81"/>
</dbReference>
<organism evidence="8 9">
    <name type="scientific">Candidatus Syntrophocurvum alkaliphilum</name>
    <dbReference type="NCBI Taxonomy" id="2293317"/>
    <lineage>
        <taxon>Bacteria</taxon>
        <taxon>Bacillati</taxon>
        <taxon>Bacillota</taxon>
        <taxon>Clostridia</taxon>
        <taxon>Eubacteriales</taxon>
        <taxon>Syntrophomonadaceae</taxon>
        <taxon>Candidatus Syntrophocurvum</taxon>
    </lineage>
</organism>
<dbReference type="InterPro" id="IPR016195">
    <property type="entry name" value="Pol/histidinol_Pase-like"/>
</dbReference>
<dbReference type="GO" id="GO:0008270">
    <property type="term" value="F:zinc ion binding"/>
    <property type="evidence" value="ECO:0007669"/>
    <property type="project" value="TreeGrafter"/>
</dbReference>
<dbReference type="Pfam" id="PF02811">
    <property type="entry name" value="PHP"/>
    <property type="match status" value="1"/>
</dbReference>
<dbReference type="GO" id="GO:0006281">
    <property type="term" value="P:DNA repair"/>
    <property type="evidence" value="ECO:0007669"/>
    <property type="project" value="UniProtKB-KW"/>
</dbReference>
<dbReference type="KEGG" id="salq:SYNTR_1119"/>
<dbReference type="InterPro" id="IPR003141">
    <property type="entry name" value="Pol/His_phosphatase_N"/>
</dbReference>
<sequence length="556" mass="62958">MTNREVVILLENIANLLQLKGENIYKVRAYKKAAESIYHLDTDIRLLSDANRLNEISGVGKSVKNTIEDLIQNGRSSYYDELTKEVPTGLLEIIALPGVGFKTVKTIWNQLGIDNIDDLLKAAKNKQIRKLNGMGGKTEYNIIKSIETVKNSGGKATLGVALPIAEEFADFIAQSENVKKLSIVGSLRRRKSLIGDIDILIVADDYTKVKEKVANFRSLQEIETINQNNITGYLNYNIPFELIFVSMEDYYCSLIYTTGSRKHRDKLFANCDKRLLKDSRSEEEVYNQIGLSYIPPELREDEGELEAAKNNQIPKLVSLSDIKGDLHLHSDWSDGASKIEDMVESARLFGLSYIAITDHSKSLPISGGLNEDKLKLQGKVIDSINEKYSDIKILKGIEVDILKDGSLDFDDDILRDLDIVVASVHSNFNFDKNKQTERIITAINNKHVKILGHLTGRLLSRRSAYELDIDEILQEVKRNKVILEINAHPDRLDIDEITARKAKELGIKIAINSDAHHKNEFYILKYGVMNARRGWLEPQDVVNTWDIEKLINYIKE</sequence>
<evidence type="ECO:0000256" key="1">
    <source>
        <dbReference type="ARBA" id="ARBA00012417"/>
    </source>
</evidence>
<name>A0A6I6DFI0_9FIRM</name>
<dbReference type="Proteomes" id="UP000426444">
    <property type="component" value="Chromosome"/>
</dbReference>
<dbReference type="SUPFAM" id="SSF47802">
    <property type="entry name" value="DNA polymerase beta, N-terminal domain-like"/>
    <property type="match status" value="1"/>
</dbReference>
<dbReference type="SMART" id="SM00483">
    <property type="entry name" value="POLXc"/>
    <property type="match status" value="1"/>
</dbReference>
<dbReference type="Gene3D" id="3.30.460.10">
    <property type="entry name" value="Beta Polymerase, domain 2"/>
    <property type="match status" value="1"/>
</dbReference>
<gene>
    <name evidence="8" type="ORF">SYNTR_1119</name>
</gene>
<keyword evidence="3" id="KW-0239">DNA-directed DNA polymerase</keyword>
<dbReference type="InterPro" id="IPR022311">
    <property type="entry name" value="PolX-like"/>
</dbReference>
<keyword evidence="9" id="KW-1185">Reference proteome</keyword>
<dbReference type="InterPro" id="IPR043519">
    <property type="entry name" value="NT_sf"/>
</dbReference>
<dbReference type="PANTHER" id="PTHR36928">
    <property type="entry name" value="PHOSPHATASE YCDX-RELATED"/>
    <property type="match status" value="1"/>
</dbReference>
<evidence type="ECO:0000313" key="8">
    <source>
        <dbReference type="EMBL" id="QGT99712.1"/>
    </source>
</evidence>
<dbReference type="OrthoDB" id="9808747at2"/>
<dbReference type="CDD" id="cd07436">
    <property type="entry name" value="PHP_PolX"/>
    <property type="match status" value="1"/>
</dbReference>
<dbReference type="FunFam" id="3.20.20.140:FF:000047">
    <property type="entry name" value="PHP domain-containing protein"/>
    <property type="match status" value="1"/>
</dbReference>
<dbReference type="PIRSF" id="PIRSF005047">
    <property type="entry name" value="UCP005047_YshC"/>
    <property type="match status" value="1"/>
</dbReference>
<dbReference type="PRINTS" id="PR00870">
    <property type="entry name" value="DNAPOLXBETA"/>
</dbReference>
<dbReference type="AlphaFoldDB" id="A0A6I6DFI0"/>
<dbReference type="NCBIfam" id="NF005928">
    <property type="entry name" value="PRK07945.1"/>
    <property type="match status" value="1"/>
</dbReference>
<dbReference type="InterPro" id="IPR004013">
    <property type="entry name" value="PHP_dom"/>
</dbReference>
<accession>A0A6I6DFI0</accession>
<keyword evidence="4" id="KW-0234">DNA repair</keyword>
<dbReference type="InterPro" id="IPR047967">
    <property type="entry name" value="PolX_PHP"/>
</dbReference>
<reference evidence="9" key="1">
    <citation type="journal article" date="2019" name="Microbiology">
        <title>Complete Genome Sequence of an Uncultured Bacterium of the Candidate Phylum Bipolaricaulota.</title>
        <authorList>
            <person name="Kadnikov V.V."/>
            <person name="Mardanov A.V."/>
            <person name="Beletsky A.V."/>
            <person name="Frank Y.A."/>
            <person name="Karnachuk O.V."/>
            <person name="Ravin N.V."/>
        </authorList>
    </citation>
    <scope>NUCLEOTIDE SEQUENCE [LARGE SCALE GENOMIC DNA]</scope>
</reference>
<feature type="domain" description="Polymerase/histidinol phosphatase N-terminal" evidence="6">
    <location>
        <begin position="324"/>
        <end position="403"/>
    </location>
</feature>
<dbReference type="NCBIfam" id="NF006375">
    <property type="entry name" value="PRK08609.1"/>
    <property type="match status" value="1"/>
</dbReference>
<dbReference type="InterPro" id="IPR002054">
    <property type="entry name" value="DNA-dir_DNA_pol_X"/>
</dbReference>
<keyword evidence="3" id="KW-0548">Nucleotidyltransferase</keyword>
<dbReference type="InterPro" id="IPR027421">
    <property type="entry name" value="DNA_pol_lamdba_lyase_dom_sf"/>
</dbReference>
<dbReference type="InterPro" id="IPR002008">
    <property type="entry name" value="DNA_pol_X_beta-like"/>
</dbReference>
<dbReference type="GO" id="GO:0003887">
    <property type="term" value="F:DNA-directed DNA polymerase activity"/>
    <property type="evidence" value="ECO:0007669"/>
    <property type="project" value="UniProtKB-KW"/>
</dbReference>
<dbReference type="EC" id="2.7.7.7" evidence="1"/>
<comment type="catalytic activity">
    <reaction evidence="5">
        <text>DNA(n) + a 2'-deoxyribonucleoside 5'-triphosphate = DNA(n+1) + diphosphate</text>
        <dbReference type="Rhea" id="RHEA:22508"/>
        <dbReference type="Rhea" id="RHEA-COMP:17339"/>
        <dbReference type="Rhea" id="RHEA-COMP:17340"/>
        <dbReference type="ChEBI" id="CHEBI:33019"/>
        <dbReference type="ChEBI" id="CHEBI:61560"/>
        <dbReference type="ChEBI" id="CHEBI:173112"/>
        <dbReference type="EC" id="2.7.7.7"/>
    </reaction>
</comment>
<keyword evidence="2" id="KW-0227">DNA damage</keyword>
<evidence type="ECO:0000313" key="9">
    <source>
        <dbReference type="Proteomes" id="UP000426444"/>
    </source>
</evidence>
<evidence type="ECO:0000256" key="4">
    <source>
        <dbReference type="ARBA" id="ARBA00023204"/>
    </source>
</evidence>
<dbReference type="PANTHER" id="PTHR36928:SF1">
    <property type="entry name" value="PHOSPHATASE YCDX-RELATED"/>
    <property type="match status" value="1"/>
</dbReference>
<evidence type="ECO:0000259" key="7">
    <source>
        <dbReference type="SMART" id="SM00483"/>
    </source>
</evidence>